<dbReference type="InterPro" id="IPR011009">
    <property type="entry name" value="Kinase-like_dom_sf"/>
</dbReference>
<organism evidence="2 3">
    <name type="scientific">Corynespora cassiicola Philippines</name>
    <dbReference type="NCBI Taxonomy" id="1448308"/>
    <lineage>
        <taxon>Eukaryota</taxon>
        <taxon>Fungi</taxon>
        <taxon>Dikarya</taxon>
        <taxon>Ascomycota</taxon>
        <taxon>Pezizomycotina</taxon>
        <taxon>Dothideomycetes</taxon>
        <taxon>Pleosporomycetidae</taxon>
        <taxon>Pleosporales</taxon>
        <taxon>Corynesporascaceae</taxon>
        <taxon>Corynespora</taxon>
    </lineage>
</organism>
<evidence type="ECO:0000259" key="1">
    <source>
        <dbReference type="Pfam" id="PF01636"/>
    </source>
</evidence>
<name>A0A2T2NZN0_CORCC</name>
<proteinExistence type="predicted"/>
<evidence type="ECO:0000313" key="3">
    <source>
        <dbReference type="Proteomes" id="UP000240883"/>
    </source>
</evidence>
<dbReference type="SUPFAM" id="SSF56112">
    <property type="entry name" value="Protein kinase-like (PK-like)"/>
    <property type="match status" value="1"/>
</dbReference>
<dbReference type="InterPro" id="IPR002575">
    <property type="entry name" value="Aminoglycoside_PTrfase"/>
</dbReference>
<accession>A0A2T2NZN0</accession>
<dbReference type="Pfam" id="PF01636">
    <property type="entry name" value="APH"/>
    <property type="match status" value="1"/>
</dbReference>
<keyword evidence="3" id="KW-1185">Reference proteome</keyword>
<dbReference type="STRING" id="1448308.A0A2T2NZN0"/>
<reference evidence="2 3" key="1">
    <citation type="journal article" date="2018" name="Front. Microbiol.">
        <title>Genome-Wide Analysis of Corynespora cassiicola Leaf Fall Disease Putative Effectors.</title>
        <authorList>
            <person name="Lopez D."/>
            <person name="Ribeiro S."/>
            <person name="Label P."/>
            <person name="Fumanal B."/>
            <person name="Venisse J.S."/>
            <person name="Kohler A."/>
            <person name="de Oliveira R.R."/>
            <person name="Labutti K."/>
            <person name="Lipzen A."/>
            <person name="Lail K."/>
            <person name="Bauer D."/>
            <person name="Ohm R.A."/>
            <person name="Barry K.W."/>
            <person name="Spatafora J."/>
            <person name="Grigoriev I.V."/>
            <person name="Martin F.M."/>
            <person name="Pujade-Renaud V."/>
        </authorList>
    </citation>
    <scope>NUCLEOTIDE SEQUENCE [LARGE SCALE GENOMIC DNA]</scope>
    <source>
        <strain evidence="2 3">Philippines</strain>
    </source>
</reference>
<evidence type="ECO:0000313" key="2">
    <source>
        <dbReference type="EMBL" id="PSN70829.1"/>
    </source>
</evidence>
<sequence length="307" mass="34191">MSSYSSSEIKDIEVWILHCLSATPYACSSLERLPNGTTNFVFRGHLSNLPRIKGEGINKDTQIVIVKYIAENHAMNKNFLLDRSRASAEQSMLQLLQKFPPITTKDAIQFQTPNLLHFDPNSNIQVLYDFPNSIALVDLLRNPSSLLDQPTASSLGNALGHWLRAFHTWSSTYSPTLSQTLGPTLSTRHLKRQITTSTLLPLLSTHFPHLLAPHKHTLEQVCKTLSDEAEHGPGEDWHFVHGDLWSGNILLSPPPPTTLLILDWELVHLSPPSTDLGQLIGDLYERAHFNSSAAALHVLESFCTAIV</sequence>
<dbReference type="Proteomes" id="UP000240883">
    <property type="component" value="Unassembled WGS sequence"/>
</dbReference>
<dbReference type="EMBL" id="KZ678131">
    <property type="protein sequence ID" value="PSN70829.1"/>
    <property type="molecule type" value="Genomic_DNA"/>
</dbReference>
<gene>
    <name evidence="2" type="ORF">BS50DRAFT_673562</name>
</gene>
<feature type="domain" description="Aminoglycoside phosphotransferase" evidence="1">
    <location>
        <begin position="146"/>
        <end position="284"/>
    </location>
</feature>
<dbReference type="Gene3D" id="3.30.200.20">
    <property type="entry name" value="Phosphorylase Kinase, domain 1"/>
    <property type="match status" value="1"/>
</dbReference>
<dbReference type="AlphaFoldDB" id="A0A2T2NZN0"/>
<protein>
    <recommendedName>
        <fullName evidence="1">Aminoglycoside phosphotransferase domain-containing protein</fullName>
    </recommendedName>
</protein>
<dbReference type="Gene3D" id="3.90.1200.10">
    <property type="match status" value="1"/>
</dbReference>
<dbReference type="OrthoDB" id="25129at2759"/>